<reference evidence="1" key="1">
    <citation type="submission" date="2020-05" db="EMBL/GenBank/DDBJ databases">
        <authorList>
            <person name="Chiriac C."/>
            <person name="Salcher M."/>
            <person name="Ghai R."/>
            <person name="Kavagutti S V."/>
        </authorList>
    </citation>
    <scope>NUCLEOTIDE SEQUENCE</scope>
</reference>
<organism evidence="1">
    <name type="scientific">uncultured Caudovirales phage</name>
    <dbReference type="NCBI Taxonomy" id="2100421"/>
    <lineage>
        <taxon>Viruses</taxon>
        <taxon>Duplodnaviria</taxon>
        <taxon>Heunggongvirae</taxon>
        <taxon>Uroviricota</taxon>
        <taxon>Caudoviricetes</taxon>
        <taxon>Peduoviridae</taxon>
        <taxon>Maltschvirus</taxon>
        <taxon>Maltschvirus maltsch</taxon>
    </lineage>
</organism>
<protein>
    <recommendedName>
        <fullName evidence="2">DNA transfer protein</fullName>
    </recommendedName>
</protein>
<evidence type="ECO:0008006" key="2">
    <source>
        <dbReference type="Google" id="ProtNLM"/>
    </source>
</evidence>
<evidence type="ECO:0000313" key="1">
    <source>
        <dbReference type="EMBL" id="CAB5212671.1"/>
    </source>
</evidence>
<dbReference type="EMBL" id="LR798238">
    <property type="protein sequence ID" value="CAB5212671.1"/>
    <property type="molecule type" value="Genomic_DNA"/>
</dbReference>
<accession>A0A6J7WG38</accession>
<name>A0A6J7WG38_9CAUD</name>
<sequence>MFSNKFGVGVLKHPGYNDPVSAAISVGGSLLSGAMGADAASSAADTQAATARDQMALQKQIFDVQNAQQAPYRAAGYNALNKISEFLPGTYNQYDANGNIVGTGTGSDYLTRQFTNADLTSNLAPNYAWQLDQGQRANNAAANVGGGALSGNTLKSLQDYTQNYAGGAYQNALTNFSNQRKDIYNTLAGIAGIGQTANTASNTLATNYGTNTANLATGAAAAQAAGGVGAANAWSGAINNATNMYGLSNILGGGGSPTFGSGTMSSGGGISLAPNQTPSSWLSIG</sequence>
<proteinExistence type="predicted"/>
<gene>
    <name evidence="1" type="ORF">UFOVP194_40</name>
</gene>